<organism evidence="1 2">
    <name type="scientific">Triparma laevis f. longispina</name>
    <dbReference type="NCBI Taxonomy" id="1714387"/>
    <lineage>
        <taxon>Eukaryota</taxon>
        <taxon>Sar</taxon>
        <taxon>Stramenopiles</taxon>
        <taxon>Ochrophyta</taxon>
        <taxon>Bolidophyceae</taxon>
        <taxon>Parmales</taxon>
        <taxon>Triparmaceae</taxon>
        <taxon>Triparma</taxon>
    </lineage>
</organism>
<dbReference type="OrthoDB" id="626167at2759"/>
<accession>A0A9W7KZL6</accession>
<reference evidence="2" key="1">
    <citation type="journal article" date="2023" name="Commun. Biol.">
        <title>Genome analysis of Parmales, the sister group of diatoms, reveals the evolutionary specialization of diatoms from phago-mixotrophs to photoautotrophs.</title>
        <authorList>
            <person name="Ban H."/>
            <person name="Sato S."/>
            <person name="Yoshikawa S."/>
            <person name="Yamada K."/>
            <person name="Nakamura Y."/>
            <person name="Ichinomiya M."/>
            <person name="Sato N."/>
            <person name="Blanc-Mathieu R."/>
            <person name="Endo H."/>
            <person name="Kuwata A."/>
            <person name="Ogata H."/>
        </authorList>
    </citation>
    <scope>NUCLEOTIDE SEQUENCE [LARGE SCALE GENOMIC DNA]</scope>
    <source>
        <strain evidence="2">NIES 3700</strain>
    </source>
</reference>
<evidence type="ECO:0000313" key="2">
    <source>
        <dbReference type="Proteomes" id="UP001165122"/>
    </source>
</evidence>
<gene>
    <name evidence="1" type="ORF">TrLO_g3263</name>
</gene>
<dbReference type="InterPro" id="IPR011990">
    <property type="entry name" value="TPR-like_helical_dom_sf"/>
</dbReference>
<evidence type="ECO:0000313" key="1">
    <source>
        <dbReference type="EMBL" id="GMI17763.1"/>
    </source>
</evidence>
<dbReference type="EMBL" id="BRXW01000305">
    <property type="protein sequence ID" value="GMI17763.1"/>
    <property type="molecule type" value="Genomic_DNA"/>
</dbReference>
<protein>
    <submittedName>
        <fullName evidence="1">Uncharacterized protein</fullName>
    </submittedName>
</protein>
<dbReference type="SUPFAM" id="SSF48452">
    <property type="entry name" value="TPR-like"/>
    <property type="match status" value="1"/>
</dbReference>
<dbReference type="Gene3D" id="1.25.40.10">
    <property type="entry name" value="Tetratricopeptide repeat domain"/>
    <property type="match status" value="1"/>
</dbReference>
<comment type="caution">
    <text evidence="1">The sequence shown here is derived from an EMBL/GenBank/DDBJ whole genome shotgun (WGS) entry which is preliminary data.</text>
</comment>
<keyword evidence="2" id="KW-1185">Reference proteome</keyword>
<sequence>MLGLEALRTAIETEIINSDNGNRTLSENGVITFGNYRANEDEDDDEEEDEDDNPLAHFMLAPSTENFLLDLTRTLNLEFSPDMFSLTHLRCKRLFEKLGPLGDNPESIEDAIFDILIGRDLVKLYALAELCSKEYANDDELRYLTYGSLWYALYQSFKSGEINEEELLDVEFAEADAGRKCGLGDPERMVKLYFRVLDGYESILGREHEKTIRVNLRIASLGPPDKERIKLYISLYNLAERVLGEHPLTFEIASYLGDLYDHAHPPLHAVAQLYFKRAYLGNIVLYGEESHSTLVALANLAISHSYDGNNEKAVELGEKALAGTVRILGTSHPDTLSMFSNVAAIIHMSNVAEIYDKTSIELNEQAVAGLKRALGKNHWKTEDRRA</sequence>
<name>A0A9W7KZL6_9STRA</name>
<proteinExistence type="predicted"/>
<dbReference type="AlphaFoldDB" id="A0A9W7KZL6"/>
<dbReference type="Proteomes" id="UP001165122">
    <property type="component" value="Unassembled WGS sequence"/>
</dbReference>
<dbReference type="Pfam" id="PF13374">
    <property type="entry name" value="TPR_10"/>
    <property type="match status" value="1"/>
</dbReference>